<keyword evidence="4" id="KW-0968">Cytoplasmic vesicle</keyword>
<name>A0A445FZ58_GLYSO</name>
<sequence length="350" mass="40780">MLILFLILSKSQVRLIPLFYLSLHMQLHFMKSISAFGNGAVAHVTYIDTQTIDYIIKLVFKIFVTIILKILPKKIVNMSSPLIHEIKGQAFRFLKEKIKTARLALTDVTPVQLMTEEATNENPWPPDTRSTSIIARAAFEVDEYERIIEILHRRLLKFDKGYWRASYKALILLEHLLTHGPKRVSEEFQCDIDVIEEIGQFQFIDEKGFNWGLRVRKLSERILKLLRNKDFFTEERARARNLSHAIKGFGSFNQRSSAIDERLSDLPSKIYGRCNSYYDNRQYEKYDFTSLGKKLSTANGNEREQQIHEDNDNSKLLKQENDPNSGEVTEEYHPFIDDREKRTTASLLSV</sequence>
<dbReference type="SMART" id="SM00273">
    <property type="entry name" value="ENTH"/>
    <property type="match status" value="1"/>
</dbReference>
<dbReference type="Gene3D" id="1.25.40.90">
    <property type="match status" value="1"/>
</dbReference>
<evidence type="ECO:0000259" key="6">
    <source>
        <dbReference type="PROSITE" id="PS50942"/>
    </source>
</evidence>
<dbReference type="GO" id="GO:0005768">
    <property type="term" value="C:endosome"/>
    <property type="evidence" value="ECO:0007669"/>
    <property type="project" value="TreeGrafter"/>
</dbReference>
<evidence type="ECO:0000256" key="4">
    <source>
        <dbReference type="ARBA" id="ARBA00023329"/>
    </source>
</evidence>
<dbReference type="AlphaFoldDB" id="A0A445FZ58"/>
<feature type="compositionally biased region" description="Basic and acidic residues" evidence="5">
    <location>
        <begin position="301"/>
        <end position="321"/>
    </location>
</feature>
<comment type="subcellular location">
    <subcellularLocation>
        <location evidence="1">Cytoplasmic vesicle</location>
        <location evidence="1">Clathrin-coated vesicle</location>
    </subcellularLocation>
    <subcellularLocation>
        <location evidence="2">Golgi apparatus</location>
    </subcellularLocation>
</comment>
<keyword evidence="8" id="KW-1185">Reference proteome</keyword>
<dbReference type="InterPro" id="IPR008942">
    <property type="entry name" value="ENTH_VHS"/>
</dbReference>
<accession>A0A445FZ58</accession>
<keyword evidence="3" id="KW-0333">Golgi apparatus</keyword>
<gene>
    <name evidence="7" type="ORF">D0Y65_049910</name>
</gene>
<dbReference type="CDD" id="cd03571">
    <property type="entry name" value="ENTH"/>
    <property type="match status" value="1"/>
</dbReference>
<organism evidence="7 8">
    <name type="scientific">Glycine soja</name>
    <name type="common">Wild soybean</name>
    <dbReference type="NCBI Taxonomy" id="3848"/>
    <lineage>
        <taxon>Eukaryota</taxon>
        <taxon>Viridiplantae</taxon>
        <taxon>Streptophyta</taxon>
        <taxon>Embryophyta</taxon>
        <taxon>Tracheophyta</taxon>
        <taxon>Spermatophyta</taxon>
        <taxon>Magnoliopsida</taxon>
        <taxon>eudicotyledons</taxon>
        <taxon>Gunneridae</taxon>
        <taxon>Pentapetalae</taxon>
        <taxon>rosids</taxon>
        <taxon>fabids</taxon>
        <taxon>Fabales</taxon>
        <taxon>Fabaceae</taxon>
        <taxon>Papilionoideae</taxon>
        <taxon>50 kb inversion clade</taxon>
        <taxon>NPAAA clade</taxon>
        <taxon>indigoferoid/millettioid clade</taxon>
        <taxon>Phaseoleae</taxon>
        <taxon>Glycine</taxon>
        <taxon>Glycine subgen. Soja</taxon>
    </lineage>
</organism>
<evidence type="ECO:0000256" key="3">
    <source>
        <dbReference type="ARBA" id="ARBA00023034"/>
    </source>
</evidence>
<evidence type="ECO:0000256" key="2">
    <source>
        <dbReference type="ARBA" id="ARBA00004555"/>
    </source>
</evidence>
<dbReference type="GO" id="GO:0006897">
    <property type="term" value="P:endocytosis"/>
    <property type="evidence" value="ECO:0007669"/>
    <property type="project" value="TreeGrafter"/>
</dbReference>
<evidence type="ECO:0000256" key="5">
    <source>
        <dbReference type="SAM" id="MobiDB-lite"/>
    </source>
</evidence>
<dbReference type="GO" id="GO:0005886">
    <property type="term" value="C:plasma membrane"/>
    <property type="evidence" value="ECO:0007669"/>
    <property type="project" value="TreeGrafter"/>
</dbReference>
<evidence type="ECO:0000313" key="8">
    <source>
        <dbReference type="Proteomes" id="UP000289340"/>
    </source>
</evidence>
<feature type="domain" description="ENTH" evidence="6">
    <location>
        <begin position="103"/>
        <end position="236"/>
    </location>
</feature>
<dbReference type="SUPFAM" id="SSF48464">
    <property type="entry name" value="ENTH/VHS domain"/>
    <property type="match status" value="1"/>
</dbReference>
<evidence type="ECO:0000256" key="1">
    <source>
        <dbReference type="ARBA" id="ARBA00004132"/>
    </source>
</evidence>
<proteinExistence type="predicted"/>
<comment type="caution">
    <text evidence="7">The sequence shown here is derived from an EMBL/GenBank/DDBJ whole genome shotgun (WGS) entry which is preliminary data.</text>
</comment>
<dbReference type="PROSITE" id="PS50942">
    <property type="entry name" value="ENTH"/>
    <property type="match status" value="1"/>
</dbReference>
<protein>
    <submittedName>
        <fullName evidence="7">Clathrin interactor EPSIN 2</fullName>
    </submittedName>
</protein>
<dbReference type="PANTHER" id="PTHR12276:SF113">
    <property type="entry name" value="ENTH_VHS FAMILY PROTEIN"/>
    <property type="match status" value="1"/>
</dbReference>
<reference evidence="7 8" key="1">
    <citation type="submission" date="2018-09" db="EMBL/GenBank/DDBJ databases">
        <title>A high-quality reference genome of wild soybean provides a powerful tool to mine soybean genomes.</title>
        <authorList>
            <person name="Xie M."/>
            <person name="Chung C.Y.L."/>
            <person name="Li M.-W."/>
            <person name="Wong F.-L."/>
            <person name="Chan T.-F."/>
            <person name="Lam H.-M."/>
        </authorList>
    </citation>
    <scope>NUCLEOTIDE SEQUENCE [LARGE SCALE GENOMIC DNA]</scope>
    <source>
        <strain evidence="8">cv. W05</strain>
        <tissue evidence="7">Hypocotyl of etiolated seedlings</tissue>
    </source>
</reference>
<dbReference type="PANTHER" id="PTHR12276">
    <property type="entry name" value="EPSIN/ENT-RELATED"/>
    <property type="match status" value="1"/>
</dbReference>
<evidence type="ECO:0000313" key="7">
    <source>
        <dbReference type="EMBL" id="RZB54220.1"/>
    </source>
</evidence>
<feature type="region of interest" description="Disordered" evidence="5">
    <location>
        <begin position="299"/>
        <end position="331"/>
    </location>
</feature>
<dbReference type="InterPro" id="IPR013809">
    <property type="entry name" value="ENTH"/>
</dbReference>
<dbReference type="Pfam" id="PF01417">
    <property type="entry name" value="ENTH"/>
    <property type="match status" value="1"/>
</dbReference>
<dbReference type="GO" id="GO:0030276">
    <property type="term" value="F:clathrin binding"/>
    <property type="evidence" value="ECO:0007669"/>
    <property type="project" value="TreeGrafter"/>
</dbReference>
<dbReference type="Proteomes" id="UP000289340">
    <property type="component" value="Chromosome 18"/>
</dbReference>
<dbReference type="GO" id="GO:0005794">
    <property type="term" value="C:Golgi apparatus"/>
    <property type="evidence" value="ECO:0007669"/>
    <property type="project" value="UniProtKB-SubCell"/>
</dbReference>
<dbReference type="GO" id="GO:0030125">
    <property type="term" value="C:clathrin vesicle coat"/>
    <property type="evidence" value="ECO:0007669"/>
    <property type="project" value="TreeGrafter"/>
</dbReference>
<dbReference type="EMBL" id="QZWG01000018">
    <property type="protein sequence ID" value="RZB54220.1"/>
    <property type="molecule type" value="Genomic_DNA"/>
</dbReference>
<dbReference type="GO" id="GO:0005543">
    <property type="term" value="F:phospholipid binding"/>
    <property type="evidence" value="ECO:0007669"/>
    <property type="project" value="TreeGrafter"/>
</dbReference>